<organism evidence="1 2">
    <name type="scientific">Iningainema tapete BLCC-T55</name>
    <dbReference type="NCBI Taxonomy" id="2748662"/>
    <lineage>
        <taxon>Bacteria</taxon>
        <taxon>Bacillati</taxon>
        <taxon>Cyanobacteriota</taxon>
        <taxon>Cyanophyceae</taxon>
        <taxon>Nostocales</taxon>
        <taxon>Scytonemataceae</taxon>
        <taxon>Iningainema tapete</taxon>
    </lineage>
</organism>
<dbReference type="RefSeq" id="WP_190836685.1">
    <property type="nucleotide sequence ID" value="NZ_CAWPPI010000111.1"/>
</dbReference>
<sequence>MKYQVIVVPAAKADIKAAFILAGVVFPFYASAQPPLSLFTSSGKQSVKLNAATKVSKRFTIN</sequence>
<comment type="caution">
    <text evidence="1">The sequence shown here is derived from an EMBL/GenBank/DDBJ whole genome shotgun (WGS) entry which is preliminary data.</text>
</comment>
<dbReference type="EMBL" id="JACXAE010000111">
    <property type="protein sequence ID" value="MBD2777613.1"/>
    <property type="molecule type" value="Genomic_DNA"/>
</dbReference>
<name>A0A8J6Y1K5_9CYAN</name>
<protein>
    <submittedName>
        <fullName evidence="1">Uncharacterized protein</fullName>
    </submittedName>
</protein>
<proteinExistence type="predicted"/>
<evidence type="ECO:0000313" key="1">
    <source>
        <dbReference type="EMBL" id="MBD2777613.1"/>
    </source>
</evidence>
<dbReference type="Proteomes" id="UP000629098">
    <property type="component" value="Unassembled WGS sequence"/>
</dbReference>
<reference evidence="1" key="1">
    <citation type="submission" date="2020-09" db="EMBL/GenBank/DDBJ databases">
        <title>Iningainema tapete sp. nov. (Scytonemataceae, Cyanobacteria) from greenhouses in central Florida (USA) produces two types of nodularin with biosynthetic potential for microcystin-LR and anabaenopeptins.</title>
        <authorList>
            <person name="Berthold D.E."/>
            <person name="Lefler F.W."/>
            <person name="Huang I.-S."/>
            <person name="Abdulla H."/>
            <person name="Zimba P.V."/>
            <person name="Laughinghouse H.D. IV."/>
        </authorList>
    </citation>
    <scope>NUCLEOTIDE SEQUENCE</scope>
    <source>
        <strain evidence="1">BLCCT55</strain>
    </source>
</reference>
<accession>A0A8J6Y1K5</accession>
<evidence type="ECO:0000313" key="2">
    <source>
        <dbReference type="Proteomes" id="UP000629098"/>
    </source>
</evidence>
<dbReference type="AlphaFoldDB" id="A0A8J6Y1K5"/>
<gene>
    <name evidence="1" type="ORF">ICL16_37625</name>
</gene>
<keyword evidence="2" id="KW-1185">Reference proteome</keyword>